<proteinExistence type="predicted"/>
<reference evidence="7 8" key="1">
    <citation type="submission" date="2024-06" db="EMBL/GenBank/DDBJ databases">
        <title>The Natural Products Discovery Center: Release of the First 8490 Sequenced Strains for Exploring Actinobacteria Biosynthetic Diversity.</title>
        <authorList>
            <person name="Kalkreuter E."/>
            <person name="Kautsar S.A."/>
            <person name="Yang D."/>
            <person name="Bader C.D."/>
            <person name="Teijaro C.N."/>
            <person name="Fluegel L."/>
            <person name="Davis C.M."/>
            <person name="Simpson J.R."/>
            <person name="Lauterbach L."/>
            <person name="Steele A.D."/>
            <person name="Gui C."/>
            <person name="Meng S."/>
            <person name="Li G."/>
            <person name="Viehrig K."/>
            <person name="Ye F."/>
            <person name="Su P."/>
            <person name="Kiefer A.F."/>
            <person name="Nichols A."/>
            <person name="Cepeda A.J."/>
            <person name="Yan W."/>
            <person name="Fan B."/>
            <person name="Jiang Y."/>
            <person name="Adhikari A."/>
            <person name="Zheng C.-J."/>
            <person name="Schuster L."/>
            <person name="Cowan T.M."/>
            <person name="Smanski M.J."/>
            <person name="Chevrette M.G."/>
            <person name="De Carvalho L.P.S."/>
            <person name="Shen B."/>
        </authorList>
    </citation>
    <scope>NUCLEOTIDE SEQUENCE [LARGE SCALE GENOMIC DNA]</scope>
    <source>
        <strain evidence="7 8">NPDC052347</strain>
    </source>
</reference>
<dbReference type="InterPro" id="IPR036259">
    <property type="entry name" value="MFS_trans_sf"/>
</dbReference>
<keyword evidence="8" id="KW-1185">Reference proteome</keyword>
<dbReference type="EMBL" id="JBFAUK010000015">
    <property type="protein sequence ID" value="MEV5508618.1"/>
    <property type="molecule type" value="Genomic_DNA"/>
</dbReference>
<dbReference type="Gene3D" id="1.20.1250.20">
    <property type="entry name" value="MFS general substrate transporter like domains"/>
    <property type="match status" value="1"/>
</dbReference>
<feature type="transmembrane region" description="Helical" evidence="6">
    <location>
        <begin position="251"/>
        <end position="270"/>
    </location>
</feature>
<evidence type="ECO:0000256" key="2">
    <source>
        <dbReference type="ARBA" id="ARBA00022475"/>
    </source>
</evidence>
<accession>A0ABV3K0E3</accession>
<dbReference type="InterPro" id="IPR011701">
    <property type="entry name" value="MFS"/>
</dbReference>
<feature type="transmembrane region" description="Helical" evidence="6">
    <location>
        <begin position="218"/>
        <end position="239"/>
    </location>
</feature>
<dbReference type="CDD" id="cd06173">
    <property type="entry name" value="MFS_MefA_like"/>
    <property type="match status" value="1"/>
</dbReference>
<dbReference type="Proteomes" id="UP001552594">
    <property type="component" value="Unassembled WGS sequence"/>
</dbReference>
<dbReference type="PANTHER" id="PTHR23513:SF18">
    <property type="entry name" value="INTEGRAL MEMBRANE PROTEIN"/>
    <property type="match status" value="1"/>
</dbReference>
<keyword evidence="3 6" id="KW-0812">Transmembrane</keyword>
<evidence type="ECO:0000256" key="3">
    <source>
        <dbReference type="ARBA" id="ARBA00022692"/>
    </source>
</evidence>
<feature type="transmembrane region" description="Helical" evidence="6">
    <location>
        <begin position="377"/>
        <end position="397"/>
    </location>
</feature>
<dbReference type="RefSeq" id="WP_109279902.1">
    <property type="nucleotide sequence ID" value="NZ_JBFAUK010000015.1"/>
</dbReference>
<evidence type="ECO:0000256" key="4">
    <source>
        <dbReference type="ARBA" id="ARBA00022989"/>
    </source>
</evidence>
<protein>
    <submittedName>
        <fullName evidence="7">MFS transporter</fullName>
    </submittedName>
</protein>
<feature type="transmembrane region" description="Helical" evidence="6">
    <location>
        <begin position="12"/>
        <end position="36"/>
    </location>
</feature>
<organism evidence="7 8">
    <name type="scientific">Streptomyces orinoci</name>
    <name type="common">Streptoverticillium orinoci</name>
    <dbReference type="NCBI Taxonomy" id="67339"/>
    <lineage>
        <taxon>Bacteria</taxon>
        <taxon>Bacillati</taxon>
        <taxon>Actinomycetota</taxon>
        <taxon>Actinomycetes</taxon>
        <taxon>Kitasatosporales</taxon>
        <taxon>Streptomycetaceae</taxon>
        <taxon>Streptomyces</taxon>
    </lineage>
</organism>
<evidence type="ECO:0000313" key="8">
    <source>
        <dbReference type="Proteomes" id="UP001552594"/>
    </source>
</evidence>
<dbReference type="PANTHER" id="PTHR23513">
    <property type="entry name" value="INTEGRAL MEMBRANE EFFLUX PROTEIN-RELATED"/>
    <property type="match status" value="1"/>
</dbReference>
<comment type="subcellular location">
    <subcellularLocation>
        <location evidence="1">Cell membrane</location>
        <topology evidence="1">Multi-pass membrane protein</topology>
    </subcellularLocation>
</comment>
<feature type="transmembrane region" description="Helical" evidence="6">
    <location>
        <begin position="166"/>
        <end position="187"/>
    </location>
</feature>
<evidence type="ECO:0000313" key="7">
    <source>
        <dbReference type="EMBL" id="MEV5508618.1"/>
    </source>
</evidence>
<name>A0ABV3K0E3_STRON</name>
<feature type="transmembrane region" description="Helical" evidence="6">
    <location>
        <begin position="42"/>
        <end position="69"/>
    </location>
</feature>
<sequence>MLSVLRNRTYRHLFTAQVAALTGTGLATVALSLLAYDVAGDHASAVLGTALAIKMVAYVAIAPVVGALAGRIPRRVLMVVMDLTRAGVALALPFVTQVWQIYVTVFLLQAASAAFTPTFQATIPEVLPEERDYTQALSMSRLAYDLESLFSPALAVGLLTLVSYNWLFAGTVVGFLASAALVVSVVLPKPTPVERMGSVYAKAAFGSRLFWATPRLRALLALDLAVAAAGAIVYVNTVVIVRDHFHQPAGAVSLALGAFGAGSMLTALALPRVLTKVSDRVVMLFAAFALPAVLVAAAAVTATDPGAWSWAALLVIWALIGAASSAVLTPGGRVIRRSAGDADLPAAFAAQFSLSHSCWLLTYPLAGWLAVGAGLPVTAMVLGAISLAAILGAVVLWPAHDPGRLDHVHTDLPVGHPHLVDARHTAGGWRHGHHYVIDQHHYTWPRPDGQLRHRAAAGHYRLFPGA</sequence>
<keyword evidence="2" id="KW-1003">Cell membrane</keyword>
<keyword evidence="4 6" id="KW-1133">Transmembrane helix</keyword>
<keyword evidence="5 6" id="KW-0472">Membrane</keyword>
<gene>
    <name evidence="7" type="ORF">AB0L16_19490</name>
</gene>
<evidence type="ECO:0000256" key="5">
    <source>
        <dbReference type="ARBA" id="ARBA00023136"/>
    </source>
</evidence>
<evidence type="ECO:0000256" key="1">
    <source>
        <dbReference type="ARBA" id="ARBA00004651"/>
    </source>
</evidence>
<feature type="transmembrane region" description="Helical" evidence="6">
    <location>
        <begin position="282"/>
        <end position="302"/>
    </location>
</feature>
<evidence type="ECO:0000256" key="6">
    <source>
        <dbReference type="SAM" id="Phobius"/>
    </source>
</evidence>
<feature type="transmembrane region" description="Helical" evidence="6">
    <location>
        <begin position="308"/>
        <end position="328"/>
    </location>
</feature>
<dbReference type="SUPFAM" id="SSF103473">
    <property type="entry name" value="MFS general substrate transporter"/>
    <property type="match status" value="1"/>
</dbReference>
<dbReference type="Pfam" id="PF07690">
    <property type="entry name" value="MFS_1"/>
    <property type="match status" value="2"/>
</dbReference>
<comment type="caution">
    <text evidence="7">The sequence shown here is derived from an EMBL/GenBank/DDBJ whole genome shotgun (WGS) entry which is preliminary data.</text>
</comment>
<feature type="transmembrane region" description="Helical" evidence="6">
    <location>
        <begin position="348"/>
        <end position="371"/>
    </location>
</feature>